<dbReference type="OrthoDB" id="3934656at2759"/>
<sequence length="499" mass="56434">MVFFTVIILAVLIGLGYHFNNRLGEWQQLRHIPGPFWARFTHLWIIRHILRGRYIDKMLELHVQYGPVVVLAPDVVSVSDPAEIKNIGKVRSAWGRAKGYQALRFAPGPAGDSILSMRDDKAHARMRAKLMPGYAGKTVEGVEQMVDRHVLQLANIIDTKYITTPGAYKPIDFSQLAQYFTIDIITSFAFQESFKCLERNADFHGYLDAVSKAVAPLLSFAYLPAYQKLMSTPALGAIFPEGGFFPKVFEMARRQVGQRYGQEAYKLKENNDVLGTWVSAGLEQKELENETVAQLTAGGETTSTGIRAVLLYLITSPRAYRALQREIDESLKSERVRSSPLSKEEATKLPYLQAVMKEGLRLIAPAAFFPKSSTKDETICGYKIPAGVSVEPAYKPALRAKDIFGEDASFFRPERWIEATEEQLAMMDETFRFVFGGPSKWECLGKDLAFMQMHKIIFELFRKFDVTLVDPATPWKAASTRIWGIEDFNVQFTRREQAQ</sequence>
<dbReference type="STRING" id="1229662.W3XIU8"/>
<protein>
    <recommendedName>
        <fullName evidence="7">Cytochrome P450</fullName>
    </recommendedName>
</protein>
<dbReference type="KEGG" id="pfy:PFICI_03382"/>
<reference evidence="6" key="1">
    <citation type="journal article" date="2015" name="BMC Genomics">
        <title>Genomic and transcriptomic analysis of the endophytic fungus Pestalotiopsis fici reveals its lifestyle and high potential for synthesis of natural products.</title>
        <authorList>
            <person name="Wang X."/>
            <person name="Zhang X."/>
            <person name="Liu L."/>
            <person name="Xiang M."/>
            <person name="Wang W."/>
            <person name="Sun X."/>
            <person name="Che Y."/>
            <person name="Guo L."/>
            <person name="Liu G."/>
            <person name="Guo L."/>
            <person name="Wang C."/>
            <person name="Yin W.B."/>
            <person name="Stadler M."/>
            <person name="Zhang X."/>
            <person name="Liu X."/>
        </authorList>
    </citation>
    <scope>NUCLEOTIDE SEQUENCE [LARGE SCALE GENOMIC DNA]</scope>
    <source>
        <strain evidence="6">W106-1 / CGMCC3.15140</strain>
    </source>
</reference>
<dbReference type="GO" id="GO:0020037">
    <property type="term" value="F:heme binding"/>
    <property type="evidence" value="ECO:0007669"/>
    <property type="project" value="InterPro"/>
</dbReference>
<dbReference type="Gene3D" id="1.10.630.10">
    <property type="entry name" value="Cytochrome P450"/>
    <property type="match status" value="1"/>
</dbReference>
<name>W3XIU8_PESFW</name>
<dbReference type="HOGENOM" id="CLU_001570_14_0_1"/>
<evidence type="ECO:0000313" key="6">
    <source>
        <dbReference type="Proteomes" id="UP000030651"/>
    </source>
</evidence>
<evidence type="ECO:0000256" key="2">
    <source>
        <dbReference type="ARBA" id="ARBA00022723"/>
    </source>
</evidence>
<dbReference type="GO" id="GO:0005506">
    <property type="term" value="F:iron ion binding"/>
    <property type="evidence" value="ECO:0007669"/>
    <property type="project" value="InterPro"/>
</dbReference>
<keyword evidence="2 4" id="KW-0479">Metal-binding</keyword>
<dbReference type="InParanoid" id="W3XIU8"/>
<feature type="binding site" description="axial binding residue" evidence="4">
    <location>
        <position position="443"/>
    </location>
    <ligand>
        <name>heme</name>
        <dbReference type="ChEBI" id="CHEBI:30413"/>
    </ligand>
    <ligandPart>
        <name>Fe</name>
        <dbReference type="ChEBI" id="CHEBI:18248"/>
    </ligandPart>
</feature>
<proteinExistence type="predicted"/>
<dbReference type="InterPro" id="IPR001128">
    <property type="entry name" value="Cyt_P450"/>
</dbReference>
<dbReference type="GO" id="GO:0004497">
    <property type="term" value="F:monooxygenase activity"/>
    <property type="evidence" value="ECO:0007669"/>
    <property type="project" value="InterPro"/>
</dbReference>
<dbReference type="PRINTS" id="PR00385">
    <property type="entry name" value="P450"/>
</dbReference>
<dbReference type="PANTHER" id="PTHR24305:SF168">
    <property type="entry name" value="P450, PUTATIVE (EUROFUNG)-RELATED"/>
    <property type="match status" value="1"/>
</dbReference>
<dbReference type="InterPro" id="IPR036396">
    <property type="entry name" value="Cyt_P450_sf"/>
</dbReference>
<dbReference type="InterPro" id="IPR050121">
    <property type="entry name" value="Cytochrome_P450_monoxygenase"/>
</dbReference>
<dbReference type="SUPFAM" id="SSF48264">
    <property type="entry name" value="Cytochrome P450"/>
    <property type="match status" value="1"/>
</dbReference>
<dbReference type="RefSeq" id="XP_007830154.1">
    <property type="nucleotide sequence ID" value="XM_007831963.1"/>
</dbReference>
<dbReference type="OMA" id="DPPRDCT"/>
<evidence type="ECO:0000313" key="5">
    <source>
        <dbReference type="EMBL" id="ETS85357.1"/>
    </source>
</evidence>
<dbReference type="PANTHER" id="PTHR24305">
    <property type="entry name" value="CYTOCHROME P450"/>
    <property type="match status" value="1"/>
</dbReference>
<evidence type="ECO:0000256" key="4">
    <source>
        <dbReference type="PIRSR" id="PIRSR602401-1"/>
    </source>
</evidence>
<evidence type="ECO:0000256" key="3">
    <source>
        <dbReference type="ARBA" id="ARBA00023004"/>
    </source>
</evidence>
<dbReference type="GO" id="GO:0016705">
    <property type="term" value="F:oxidoreductase activity, acting on paired donors, with incorporation or reduction of molecular oxygen"/>
    <property type="evidence" value="ECO:0007669"/>
    <property type="project" value="InterPro"/>
</dbReference>
<dbReference type="Pfam" id="PF00067">
    <property type="entry name" value="p450"/>
    <property type="match status" value="1"/>
</dbReference>
<dbReference type="GeneID" id="19268395"/>
<keyword evidence="1 4" id="KW-0349">Heme</keyword>
<keyword evidence="6" id="KW-1185">Reference proteome</keyword>
<dbReference type="AlphaFoldDB" id="W3XIU8"/>
<evidence type="ECO:0000256" key="1">
    <source>
        <dbReference type="ARBA" id="ARBA00022617"/>
    </source>
</evidence>
<gene>
    <name evidence="5" type="ORF">PFICI_03382</name>
</gene>
<organism evidence="5 6">
    <name type="scientific">Pestalotiopsis fici (strain W106-1 / CGMCC3.15140)</name>
    <dbReference type="NCBI Taxonomy" id="1229662"/>
    <lineage>
        <taxon>Eukaryota</taxon>
        <taxon>Fungi</taxon>
        <taxon>Dikarya</taxon>
        <taxon>Ascomycota</taxon>
        <taxon>Pezizomycotina</taxon>
        <taxon>Sordariomycetes</taxon>
        <taxon>Xylariomycetidae</taxon>
        <taxon>Amphisphaeriales</taxon>
        <taxon>Sporocadaceae</taxon>
        <taxon>Pestalotiopsis</taxon>
    </lineage>
</organism>
<evidence type="ECO:0008006" key="7">
    <source>
        <dbReference type="Google" id="ProtNLM"/>
    </source>
</evidence>
<accession>W3XIU8</accession>
<dbReference type="PRINTS" id="PR00463">
    <property type="entry name" value="EP450I"/>
</dbReference>
<dbReference type="InterPro" id="IPR002401">
    <property type="entry name" value="Cyt_P450_E_grp-I"/>
</dbReference>
<dbReference type="EMBL" id="KI912110">
    <property type="protein sequence ID" value="ETS85357.1"/>
    <property type="molecule type" value="Genomic_DNA"/>
</dbReference>
<dbReference type="Proteomes" id="UP000030651">
    <property type="component" value="Unassembled WGS sequence"/>
</dbReference>
<comment type="cofactor">
    <cofactor evidence="4">
        <name>heme</name>
        <dbReference type="ChEBI" id="CHEBI:30413"/>
    </cofactor>
</comment>
<dbReference type="eggNOG" id="KOG0158">
    <property type="taxonomic scope" value="Eukaryota"/>
</dbReference>
<keyword evidence="3 4" id="KW-0408">Iron</keyword>